<evidence type="ECO:0000313" key="2">
    <source>
        <dbReference type="EMBL" id="SDC22860.1"/>
    </source>
</evidence>
<keyword evidence="3" id="KW-1185">Reference proteome</keyword>
<organism evidence="2 3">
    <name type="scientific">Actinokineospora iranica</name>
    <dbReference type="NCBI Taxonomy" id="1271860"/>
    <lineage>
        <taxon>Bacteria</taxon>
        <taxon>Bacillati</taxon>
        <taxon>Actinomycetota</taxon>
        <taxon>Actinomycetes</taxon>
        <taxon>Pseudonocardiales</taxon>
        <taxon>Pseudonocardiaceae</taxon>
        <taxon>Actinokineospora</taxon>
    </lineage>
</organism>
<dbReference type="AlphaFoldDB" id="A0A1G6JVU4"/>
<evidence type="ECO:0000256" key="1">
    <source>
        <dbReference type="SAM" id="MobiDB-lite"/>
    </source>
</evidence>
<gene>
    <name evidence="2" type="ORF">SAMN05216174_101586</name>
</gene>
<proteinExistence type="predicted"/>
<accession>A0A1G6JVU4</accession>
<feature type="region of interest" description="Disordered" evidence="1">
    <location>
        <begin position="361"/>
        <end position="392"/>
    </location>
</feature>
<protein>
    <submittedName>
        <fullName evidence="2">Uncharacterized protein</fullName>
    </submittedName>
</protein>
<dbReference type="EMBL" id="FMZZ01000001">
    <property type="protein sequence ID" value="SDC22860.1"/>
    <property type="molecule type" value="Genomic_DNA"/>
</dbReference>
<sequence length="425" mass="45105">MARQAKGCALAGNVSSRCSGSGDLAVRRVAWLLGARLAGVVPARALPVGLVLARLLPGGRLLAVVPVRPSGRLLALIPLIPLRTGRRLLVPILTRRWLLAWLSLTGVLPSGRLRTSLLTGGGLLVPIPLRLAPVLACLLPGGGLLVRLTGVLPTRLLLVPVLLLGRVAAVVWLAVRGEAACPRVGVVWQADGLRRDTLLGWGLTLVETGGGLRRGSAVAGLVPGVRRSTLGRRRHCAIGQGRVLLGSAGVRWGRRLGVVTRIQRITSGLLVSGERRWLDWRVTGETRLTGRARGGRVGAVGLGAVWRPLSGLVAVARLPALVDAGPLAGGRRREVRGWLWDASALLSTACDRRHTCRGRRAPAGLAPGRGERRATRRRCSPTLRGGHSTAHRRHTSAVLPISGGLRTTQWRPLPACRRGWHSPCG</sequence>
<dbReference type="RefSeq" id="WP_091447889.1">
    <property type="nucleotide sequence ID" value="NZ_FMZZ01000001.1"/>
</dbReference>
<name>A0A1G6JVU4_9PSEU</name>
<dbReference type="STRING" id="1271860.SAMN05216174_101586"/>
<evidence type="ECO:0000313" key="3">
    <source>
        <dbReference type="Proteomes" id="UP000199501"/>
    </source>
</evidence>
<reference evidence="3" key="1">
    <citation type="submission" date="2016-10" db="EMBL/GenBank/DDBJ databases">
        <authorList>
            <person name="Varghese N."/>
            <person name="Submissions S."/>
        </authorList>
    </citation>
    <scope>NUCLEOTIDE SEQUENCE [LARGE SCALE GENOMIC DNA]</scope>
    <source>
        <strain evidence="3">IBRC-M 10403</strain>
    </source>
</reference>
<dbReference type="Proteomes" id="UP000199501">
    <property type="component" value="Unassembled WGS sequence"/>
</dbReference>